<comment type="caution">
    <text evidence="2">The sequence shown here is derived from an EMBL/GenBank/DDBJ whole genome shotgun (WGS) entry which is preliminary data.</text>
</comment>
<dbReference type="Proteomes" id="UP000677803">
    <property type="component" value="Unassembled WGS sequence"/>
</dbReference>
<protein>
    <submittedName>
        <fullName evidence="2">(Atlantic silverside) hypothetical protein</fullName>
    </submittedName>
</protein>
<dbReference type="PANTHER" id="PTHR22045">
    <property type="entry name" value="PROLINE AND SERINE-RICH PROTEIN 3"/>
    <property type="match status" value="1"/>
</dbReference>
<feature type="compositionally biased region" description="Basic residues" evidence="1">
    <location>
        <begin position="23"/>
        <end position="37"/>
    </location>
</feature>
<keyword evidence="3" id="KW-1185">Reference proteome</keyword>
<dbReference type="InterPro" id="IPR037646">
    <property type="entry name" value="PROSER3"/>
</dbReference>
<organism evidence="2 3">
    <name type="scientific">Menidia menidia</name>
    <name type="common">Atlantic silverside</name>
    <dbReference type="NCBI Taxonomy" id="238744"/>
    <lineage>
        <taxon>Eukaryota</taxon>
        <taxon>Metazoa</taxon>
        <taxon>Chordata</taxon>
        <taxon>Craniata</taxon>
        <taxon>Vertebrata</taxon>
        <taxon>Euteleostomi</taxon>
        <taxon>Actinopterygii</taxon>
        <taxon>Neopterygii</taxon>
        <taxon>Teleostei</taxon>
        <taxon>Neoteleostei</taxon>
        <taxon>Acanthomorphata</taxon>
        <taxon>Ovalentaria</taxon>
        <taxon>Atherinomorphae</taxon>
        <taxon>Atheriniformes</taxon>
        <taxon>Atherinopsidae</taxon>
        <taxon>Menidiinae</taxon>
        <taxon>Menidia</taxon>
    </lineage>
</organism>
<feature type="region of interest" description="Disordered" evidence="1">
    <location>
        <begin position="298"/>
        <end position="382"/>
    </location>
</feature>
<dbReference type="EMBL" id="CAJRST010038888">
    <property type="protein sequence ID" value="CAG6015702.1"/>
    <property type="molecule type" value="Genomic_DNA"/>
</dbReference>
<accession>A0A8S4BW29</accession>
<feature type="compositionally biased region" description="Basic and acidic residues" evidence="1">
    <location>
        <begin position="468"/>
        <end position="484"/>
    </location>
</feature>
<reference evidence="2" key="1">
    <citation type="submission" date="2021-05" db="EMBL/GenBank/DDBJ databases">
        <authorList>
            <person name="Tigano A."/>
        </authorList>
    </citation>
    <scope>NUCLEOTIDE SEQUENCE</scope>
</reference>
<gene>
    <name evidence="2" type="ORF">MMEN_LOCUS19772</name>
</gene>
<name>A0A8S4BW29_9TELE</name>
<dbReference type="OrthoDB" id="10043502at2759"/>
<evidence type="ECO:0000313" key="3">
    <source>
        <dbReference type="Proteomes" id="UP000677803"/>
    </source>
</evidence>
<dbReference type="PANTHER" id="PTHR22045:SF6">
    <property type="entry name" value="PROLINE AND SERINE-RICH PROTEIN 3"/>
    <property type="match status" value="1"/>
</dbReference>
<feature type="region of interest" description="Disordered" evidence="1">
    <location>
        <begin position="550"/>
        <end position="581"/>
    </location>
</feature>
<feature type="region of interest" description="Disordered" evidence="1">
    <location>
        <begin position="1"/>
        <end position="55"/>
    </location>
</feature>
<evidence type="ECO:0000313" key="2">
    <source>
        <dbReference type="EMBL" id="CAG6015702.1"/>
    </source>
</evidence>
<feature type="region of interest" description="Disordered" evidence="1">
    <location>
        <begin position="179"/>
        <end position="198"/>
    </location>
</feature>
<proteinExistence type="predicted"/>
<feature type="region of interest" description="Disordered" evidence="1">
    <location>
        <begin position="448"/>
        <end position="538"/>
    </location>
</feature>
<dbReference type="AlphaFoldDB" id="A0A8S4BW29"/>
<evidence type="ECO:0000256" key="1">
    <source>
        <dbReference type="SAM" id="MobiDB-lite"/>
    </source>
</evidence>
<sequence length="638" mass="70940">MLVSIYSGPVFTRQDPFKSASTVRRREHYHPSRKQSLSKKEKDITLSPERLSQKSREQLHCLNQGSHQLFSRNGHFSAADEQPVFKDIWPSTDGDSSPKVEKNKKSVRLETLAVSQGAQEDSVLARYIERFRHGQPQSRDDRQQMATFGEEIQPFWWMSHTADPSTIADKNTDRGDCNSISGGQRGHDRSVTVLSDSSQGELDDTEIIHLQERASKLLLRSEGSLTDGSVHVSSEGLGCSDFSSPVSVEEPVRLPLTRNLINPTSAKDSSESVRAPTFARPEEDILFQWRLRRKMEQARERPRSLQHSSFHASKVTWQTPSLAHSSATQQPDKRQHSSQLPEFSQRDLHSHISAPPDPTEAHRLHPPAPSPQPFPACAVPSSSVSQPQAMAHVPAHMHLLCDVLPCAFQSSAASQRTDEFQTTPAVVKKPQVSKHSLTVMGNMLDDHMSPSLCPSHGATEGHGCSHQKVPENNKKKKAETKETQTTRQQRKAARASSHPSHPKKVASQKEQRLQEGSQALPKKSCHAAHVPPPSPVHSALGQVVSEVLFPAGDSPPAQKTPASSLLPHTVSSHSQTKESHNSLEVISQLLLEAEDSDEKEFEDDPLLQVLRQQRKWVKDQISEVNVMLNDFPEKQQVS</sequence>
<feature type="compositionally biased region" description="Polar residues" evidence="1">
    <location>
        <begin position="305"/>
        <end position="330"/>
    </location>
</feature>